<gene>
    <name evidence="1" type="ORF">S01H4_29488</name>
</gene>
<proteinExistence type="predicted"/>
<evidence type="ECO:0000313" key="1">
    <source>
        <dbReference type="EMBL" id="GAG80659.1"/>
    </source>
</evidence>
<name>X1AFI2_9ZZZZ</name>
<feature type="non-terminal residue" evidence="1">
    <location>
        <position position="46"/>
    </location>
</feature>
<dbReference type="EMBL" id="BART01015142">
    <property type="protein sequence ID" value="GAG80659.1"/>
    <property type="molecule type" value="Genomic_DNA"/>
</dbReference>
<dbReference type="AlphaFoldDB" id="X1AFI2"/>
<sequence length="46" mass="5506">MRVIRIETAPYINEEEVFEIYVPKYNPSLVFEYNSSMDEDGDYIPE</sequence>
<protein>
    <submittedName>
        <fullName evidence="1">Uncharacterized protein</fullName>
    </submittedName>
</protein>
<accession>X1AFI2</accession>
<reference evidence="1" key="1">
    <citation type="journal article" date="2014" name="Front. Microbiol.">
        <title>High frequency of phylogenetically diverse reductive dehalogenase-homologous genes in deep subseafloor sedimentary metagenomes.</title>
        <authorList>
            <person name="Kawai M."/>
            <person name="Futagami T."/>
            <person name="Toyoda A."/>
            <person name="Takaki Y."/>
            <person name="Nishi S."/>
            <person name="Hori S."/>
            <person name="Arai W."/>
            <person name="Tsubouchi T."/>
            <person name="Morono Y."/>
            <person name="Uchiyama I."/>
            <person name="Ito T."/>
            <person name="Fujiyama A."/>
            <person name="Inagaki F."/>
            <person name="Takami H."/>
        </authorList>
    </citation>
    <scope>NUCLEOTIDE SEQUENCE</scope>
    <source>
        <strain evidence="1">Expedition CK06-06</strain>
    </source>
</reference>
<organism evidence="1">
    <name type="scientific">marine sediment metagenome</name>
    <dbReference type="NCBI Taxonomy" id="412755"/>
    <lineage>
        <taxon>unclassified sequences</taxon>
        <taxon>metagenomes</taxon>
        <taxon>ecological metagenomes</taxon>
    </lineage>
</organism>
<comment type="caution">
    <text evidence="1">The sequence shown here is derived from an EMBL/GenBank/DDBJ whole genome shotgun (WGS) entry which is preliminary data.</text>
</comment>